<evidence type="ECO:0000313" key="8">
    <source>
        <dbReference type="Proteomes" id="UP001140076"/>
    </source>
</evidence>
<evidence type="ECO:0000256" key="1">
    <source>
        <dbReference type="ARBA" id="ARBA00022679"/>
    </source>
</evidence>
<dbReference type="Pfam" id="PF03861">
    <property type="entry name" value="ANTAR"/>
    <property type="match status" value="1"/>
</dbReference>
<dbReference type="SUPFAM" id="SSF55781">
    <property type="entry name" value="GAF domain-like"/>
    <property type="match status" value="1"/>
</dbReference>
<keyword evidence="3" id="KW-0805">Transcription regulation</keyword>
<feature type="domain" description="ANTAR" evidence="6">
    <location>
        <begin position="184"/>
        <end position="245"/>
    </location>
</feature>
<dbReference type="EMBL" id="JAJAQC010000010">
    <property type="protein sequence ID" value="MDA0564355.1"/>
    <property type="molecule type" value="Genomic_DNA"/>
</dbReference>
<dbReference type="SMART" id="SM00065">
    <property type="entry name" value="GAF"/>
    <property type="match status" value="1"/>
</dbReference>
<dbReference type="Gene3D" id="3.30.450.40">
    <property type="match status" value="1"/>
</dbReference>
<dbReference type="InterPro" id="IPR005561">
    <property type="entry name" value="ANTAR"/>
</dbReference>
<accession>A0A9X3NJW3</accession>
<dbReference type="GO" id="GO:0016301">
    <property type="term" value="F:kinase activity"/>
    <property type="evidence" value="ECO:0007669"/>
    <property type="project" value="UniProtKB-KW"/>
</dbReference>
<dbReference type="GO" id="GO:0003723">
    <property type="term" value="F:RNA binding"/>
    <property type="evidence" value="ECO:0007669"/>
    <property type="project" value="InterPro"/>
</dbReference>
<feature type="region of interest" description="Disordered" evidence="5">
    <location>
        <begin position="1"/>
        <end position="22"/>
    </location>
</feature>
<dbReference type="Pfam" id="PF13185">
    <property type="entry name" value="GAF_2"/>
    <property type="match status" value="1"/>
</dbReference>
<comment type="caution">
    <text evidence="7">The sequence shown here is derived from an EMBL/GenBank/DDBJ whole genome shotgun (WGS) entry which is preliminary data.</text>
</comment>
<dbReference type="AlphaFoldDB" id="A0A9X3NJW3"/>
<evidence type="ECO:0000256" key="2">
    <source>
        <dbReference type="ARBA" id="ARBA00022777"/>
    </source>
</evidence>
<dbReference type="InterPro" id="IPR036388">
    <property type="entry name" value="WH-like_DNA-bd_sf"/>
</dbReference>
<keyword evidence="1" id="KW-0808">Transferase</keyword>
<keyword evidence="8" id="KW-1185">Reference proteome</keyword>
<dbReference type="RefSeq" id="WP_270071640.1">
    <property type="nucleotide sequence ID" value="NZ_JAJAQC010000010.1"/>
</dbReference>
<dbReference type="InterPro" id="IPR011006">
    <property type="entry name" value="CheY-like_superfamily"/>
</dbReference>
<reference evidence="7" key="1">
    <citation type="submission" date="2021-10" db="EMBL/GenBank/DDBJ databases">
        <title>Streptomonospora sp. nov., isolated from mangrove soil.</title>
        <authorList>
            <person name="Chen X."/>
            <person name="Ge X."/>
            <person name="Liu W."/>
        </authorList>
    </citation>
    <scope>NUCLEOTIDE SEQUENCE</scope>
    <source>
        <strain evidence="7">S1-112</strain>
    </source>
</reference>
<keyword evidence="4" id="KW-0804">Transcription</keyword>
<name>A0A9X3NJW3_9ACTN</name>
<dbReference type="SUPFAM" id="SSF52172">
    <property type="entry name" value="CheY-like"/>
    <property type="match status" value="1"/>
</dbReference>
<evidence type="ECO:0000256" key="4">
    <source>
        <dbReference type="ARBA" id="ARBA00023163"/>
    </source>
</evidence>
<evidence type="ECO:0000313" key="7">
    <source>
        <dbReference type="EMBL" id="MDA0564355.1"/>
    </source>
</evidence>
<sequence>MSGTMVEQGDVGDPRPEAVLPADGGEDLAVARAFADFARDVLEKDSVPATLEEITALAVAEIDGADYAGVTLYDRRSRELSTHAPTDPLVERVDRIQYRTGQGPCLDAIWVREVFCLDSVEEETRWPEFVAEVGGMGIKSVISFQLFTHSDVLGGLNVYSATPNAFDVTAQEVGEILAAHAAVALANARAQHHLSRAIRTRQRIGEATGILVERYKLTDRQAFALLAKASQNLNVKLSALAEELVQTGSFPEPRELR</sequence>
<dbReference type="Gene3D" id="1.10.10.10">
    <property type="entry name" value="Winged helix-like DNA-binding domain superfamily/Winged helix DNA-binding domain"/>
    <property type="match status" value="1"/>
</dbReference>
<dbReference type="Proteomes" id="UP001140076">
    <property type="component" value="Unassembled WGS sequence"/>
</dbReference>
<proteinExistence type="predicted"/>
<gene>
    <name evidence="7" type="ORF">LG943_08450</name>
</gene>
<evidence type="ECO:0000256" key="3">
    <source>
        <dbReference type="ARBA" id="ARBA00023015"/>
    </source>
</evidence>
<dbReference type="InterPro" id="IPR003018">
    <property type="entry name" value="GAF"/>
</dbReference>
<dbReference type="SMART" id="SM01012">
    <property type="entry name" value="ANTAR"/>
    <property type="match status" value="1"/>
</dbReference>
<evidence type="ECO:0000256" key="5">
    <source>
        <dbReference type="SAM" id="MobiDB-lite"/>
    </source>
</evidence>
<dbReference type="PROSITE" id="PS50921">
    <property type="entry name" value="ANTAR"/>
    <property type="match status" value="1"/>
</dbReference>
<dbReference type="PIRSF" id="PIRSF036625">
    <property type="entry name" value="GAF_ANTAR"/>
    <property type="match status" value="1"/>
</dbReference>
<protein>
    <submittedName>
        <fullName evidence="7">GAF and ANTAR domain-containing protein</fullName>
    </submittedName>
</protein>
<keyword evidence="2" id="KW-0418">Kinase</keyword>
<dbReference type="InterPro" id="IPR012074">
    <property type="entry name" value="GAF_ANTAR"/>
</dbReference>
<evidence type="ECO:0000259" key="6">
    <source>
        <dbReference type="PROSITE" id="PS50921"/>
    </source>
</evidence>
<organism evidence="7 8">
    <name type="scientific">Streptomonospora mangrovi</name>
    <dbReference type="NCBI Taxonomy" id="2883123"/>
    <lineage>
        <taxon>Bacteria</taxon>
        <taxon>Bacillati</taxon>
        <taxon>Actinomycetota</taxon>
        <taxon>Actinomycetes</taxon>
        <taxon>Streptosporangiales</taxon>
        <taxon>Nocardiopsidaceae</taxon>
        <taxon>Streptomonospora</taxon>
    </lineage>
</organism>
<dbReference type="InterPro" id="IPR029016">
    <property type="entry name" value="GAF-like_dom_sf"/>
</dbReference>